<sequence length="53" mass="6377">MLLAPIFHPFVIQFHVWRYTQVGSEQAEMDLFQRSERIKCFPNIGEREVRLNV</sequence>
<organism evidence="1 2">
    <name type="scientific">Dufourea novaeangliae</name>
    <name type="common">Sweat bee</name>
    <dbReference type="NCBI Taxonomy" id="178035"/>
    <lineage>
        <taxon>Eukaryota</taxon>
        <taxon>Metazoa</taxon>
        <taxon>Ecdysozoa</taxon>
        <taxon>Arthropoda</taxon>
        <taxon>Hexapoda</taxon>
        <taxon>Insecta</taxon>
        <taxon>Pterygota</taxon>
        <taxon>Neoptera</taxon>
        <taxon>Endopterygota</taxon>
        <taxon>Hymenoptera</taxon>
        <taxon>Apocrita</taxon>
        <taxon>Aculeata</taxon>
        <taxon>Apoidea</taxon>
        <taxon>Anthophila</taxon>
        <taxon>Halictidae</taxon>
        <taxon>Rophitinae</taxon>
        <taxon>Dufourea</taxon>
    </lineage>
</organism>
<accession>A0A154P485</accession>
<protein>
    <submittedName>
        <fullName evidence="1">Uncharacterized protein</fullName>
    </submittedName>
</protein>
<evidence type="ECO:0000313" key="2">
    <source>
        <dbReference type="Proteomes" id="UP000076502"/>
    </source>
</evidence>
<proteinExistence type="predicted"/>
<dbReference type="AlphaFoldDB" id="A0A154P485"/>
<keyword evidence="2" id="KW-1185">Reference proteome</keyword>
<evidence type="ECO:0000313" key="1">
    <source>
        <dbReference type="EMBL" id="KZC06755.1"/>
    </source>
</evidence>
<dbReference type="EMBL" id="KQ434811">
    <property type="protein sequence ID" value="KZC06755.1"/>
    <property type="molecule type" value="Genomic_DNA"/>
</dbReference>
<reference evidence="1 2" key="1">
    <citation type="submission" date="2015-07" db="EMBL/GenBank/DDBJ databases">
        <title>The genome of Dufourea novaeangliae.</title>
        <authorList>
            <person name="Pan H."/>
            <person name="Kapheim K."/>
        </authorList>
    </citation>
    <scope>NUCLEOTIDE SEQUENCE [LARGE SCALE GENOMIC DNA]</scope>
    <source>
        <strain evidence="1">0120121106</strain>
        <tissue evidence="1">Whole body</tissue>
    </source>
</reference>
<gene>
    <name evidence="1" type="ORF">WN55_07978</name>
</gene>
<dbReference type="Proteomes" id="UP000076502">
    <property type="component" value="Unassembled WGS sequence"/>
</dbReference>
<name>A0A154P485_DUFNO</name>